<organism evidence="1 2">
    <name type="scientific">Tritrichomonas musculus</name>
    <dbReference type="NCBI Taxonomy" id="1915356"/>
    <lineage>
        <taxon>Eukaryota</taxon>
        <taxon>Metamonada</taxon>
        <taxon>Parabasalia</taxon>
        <taxon>Tritrichomonadida</taxon>
        <taxon>Tritrichomonadidae</taxon>
        <taxon>Tritrichomonas</taxon>
    </lineage>
</organism>
<keyword evidence="2" id="KW-1185">Reference proteome</keyword>
<name>A0ABR2KX23_9EUKA</name>
<reference evidence="1 2" key="1">
    <citation type="submission" date="2024-04" db="EMBL/GenBank/DDBJ databases">
        <title>Tritrichomonas musculus Genome.</title>
        <authorList>
            <person name="Alves-Ferreira E."/>
            <person name="Grigg M."/>
            <person name="Lorenzi H."/>
            <person name="Galac M."/>
        </authorList>
    </citation>
    <scope>NUCLEOTIDE SEQUENCE [LARGE SCALE GENOMIC DNA]</scope>
    <source>
        <strain evidence="1 2">EAF2021</strain>
    </source>
</reference>
<accession>A0ABR2KX23</accession>
<proteinExistence type="predicted"/>
<gene>
    <name evidence="1" type="ORF">M9Y10_024139</name>
</gene>
<evidence type="ECO:0000313" key="2">
    <source>
        <dbReference type="Proteomes" id="UP001470230"/>
    </source>
</evidence>
<dbReference type="Proteomes" id="UP001470230">
    <property type="component" value="Unassembled WGS sequence"/>
</dbReference>
<dbReference type="EMBL" id="JAPFFF010000003">
    <property type="protein sequence ID" value="KAK8895669.1"/>
    <property type="molecule type" value="Genomic_DNA"/>
</dbReference>
<comment type="caution">
    <text evidence="1">The sequence shown here is derived from an EMBL/GenBank/DDBJ whole genome shotgun (WGS) entry which is preliminary data.</text>
</comment>
<protein>
    <submittedName>
        <fullName evidence="1">Uncharacterized protein</fullName>
    </submittedName>
</protein>
<evidence type="ECO:0000313" key="1">
    <source>
        <dbReference type="EMBL" id="KAK8895669.1"/>
    </source>
</evidence>
<sequence>MPNAELVLDTSERFISITVNENYFITGVVVEQCTCMQQSHSNDVQTFAENESMRDEFATADEVNELLLNNYVQKNELSSLVDLSSVYTKNEVDDKFKNYATTEDLNTRLNHDFYNCDEIDEYCLKIDDARNDYTSKDEY</sequence>